<evidence type="ECO:0000313" key="2">
    <source>
        <dbReference type="EMBL" id="RRJ30365.1"/>
    </source>
</evidence>
<evidence type="ECO:0000313" key="3">
    <source>
        <dbReference type="Proteomes" id="UP000282322"/>
    </source>
</evidence>
<dbReference type="SUPFAM" id="SSF57802">
    <property type="entry name" value="Rubredoxin-like"/>
    <property type="match status" value="1"/>
</dbReference>
<dbReference type="RefSeq" id="WP_124955099.1">
    <property type="nucleotide sequence ID" value="NZ_RRCH01000022.1"/>
</dbReference>
<dbReference type="EMBL" id="RRCH01000022">
    <property type="protein sequence ID" value="RRJ30365.1"/>
    <property type="molecule type" value="Genomic_DNA"/>
</dbReference>
<reference evidence="2 3" key="1">
    <citation type="submission" date="2018-11" db="EMBL/GenBank/DDBJ databases">
        <title>Taxonoimc description of Halomarina strain SPP-AMP-1.</title>
        <authorList>
            <person name="Pal Y."/>
            <person name="Srinivasana K."/>
            <person name="Verma A."/>
            <person name="Kumar P."/>
        </authorList>
    </citation>
    <scope>NUCLEOTIDE SEQUENCE [LARGE SCALE GENOMIC DNA]</scope>
    <source>
        <strain evidence="2 3">SPP-AMP-1</strain>
    </source>
</reference>
<dbReference type="Pfam" id="PF23455">
    <property type="entry name" value="DUF7129"/>
    <property type="match status" value="1"/>
</dbReference>
<dbReference type="NCBIfam" id="NF033497">
    <property type="entry name" value="rubre_like_arch"/>
    <property type="match status" value="1"/>
</dbReference>
<gene>
    <name evidence="2" type="ORF">EIK79_10630</name>
</gene>
<proteinExistence type="predicted"/>
<accession>A0A3P3RAG2</accession>
<dbReference type="InterPro" id="IPR055553">
    <property type="entry name" value="DUF7129"/>
</dbReference>
<dbReference type="OrthoDB" id="280213at2157"/>
<comment type="caution">
    <text evidence="2">The sequence shown here is derived from an EMBL/GenBank/DDBJ whole genome shotgun (WGS) entry which is preliminary data.</text>
</comment>
<feature type="domain" description="DUF7129" evidence="1">
    <location>
        <begin position="6"/>
        <end position="42"/>
    </location>
</feature>
<dbReference type="AlphaFoldDB" id="A0A3P3RAG2"/>
<keyword evidence="3" id="KW-1185">Reference proteome</keyword>
<sequence length="47" mass="5357">MKEPAYDPTEERPYECFECGNIVTSIAHPGLCPDCGGQLRNRRYPIE</sequence>
<evidence type="ECO:0000259" key="1">
    <source>
        <dbReference type="Pfam" id="PF23455"/>
    </source>
</evidence>
<protein>
    <submittedName>
        <fullName evidence="2">Rubrerythrin-like domain-containing protein</fullName>
    </submittedName>
</protein>
<name>A0A3P3RAG2_9EURY</name>
<organism evidence="2 3">
    <name type="scientific">Halocatena pleomorpha</name>
    <dbReference type="NCBI Taxonomy" id="1785090"/>
    <lineage>
        <taxon>Archaea</taxon>
        <taxon>Methanobacteriati</taxon>
        <taxon>Methanobacteriota</taxon>
        <taxon>Stenosarchaea group</taxon>
        <taxon>Halobacteria</taxon>
        <taxon>Halobacteriales</taxon>
        <taxon>Natronomonadaceae</taxon>
        <taxon>Halocatena</taxon>
    </lineage>
</organism>
<dbReference type="Proteomes" id="UP000282322">
    <property type="component" value="Unassembled WGS sequence"/>
</dbReference>